<dbReference type="Gene3D" id="3.40.50.1010">
    <property type="entry name" value="5'-nuclease"/>
    <property type="match status" value="1"/>
</dbReference>
<dbReference type="Proteomes" id="UP000177092">
    <property type="component" value="Unassembled WGS sequence"/>
</dbReference>
<dbReference type="InterPro" id="IPR052919">
    <property type="entry name" value="TA_system_RNase"/>
</dbReference>
<feature type="domain" description="PIN" evidence="1">
    <location>
        <begin position="1"/>
        <end position="89"/>
    </location>
</feature>
<evidence type="ECO:0000259" key="1">
    <source>
        <dbReference type="Pfam" id="PF01850"/>
    </source>
</evidence>
<dbReference type="SUPFAM" id="SSF88723">
    <property type="entry name" value="PIN domain-like"/>
    <property type="match status" value="1"/>
</dbReference>
<proteinExistence type="predicted"/>
<dbReference type="InterPro" id="IPR002716">
    <property type="entry name" value="PIN_dom"/>
</dbReference>
<gene>
    <name evidence="2" type="ORF">A3D03_01170</name>
</gene>
<protein>
    <submittedName>
        <fullName evidence="2">Twitching motility protein PilT</fullName>
    </submittedName>
</protein>
<reference evidence="2 3" key="1">
    <citation type="journal article" date="2016" name="Nat. Commun.">
        <title>Thousands of microbial genomes shed light on interconnected biogeochemical processes in an aquifer system.</title>
        <authorList>
            <person name="Anantharaman K."/>
            <person name="Brown C.T."/>
            <person name="Hug L.A."/>
            <person name="Sharon I."/>
            <person name="Castelle C.J."/>
            <person name="Probst A.J."/>
            <person name="Thomas B.C."/>
            <person name="Singh A."/>
            <person name="Wilkins M.J."/>
            <person name="Karaoz U."/>
            <person name="Brodie E.L."/>
            <person name="Williams K.H."/>
            <person name="Hubbard S.S."/>
            <person name="Banfield J.F."/>
        </authorList>
    </citation>
    <scope>NUCLEOTIDE SEQUENCE [LARGE SCALE GENOMIC DNA]</scope>
</reference>
<feature type="non-terminal residue" evidence="2">
    <location>
        <position position="1"/>
    </location>
</feature>
<dbReference type="AlphaFoldDB" id="A0A1F6A617"/>
<comment type="caution">
    <text evidence="2">The sequence shown here is derived from an EMBL/GenBank/DDBJ whole genome shotgun (WGS) entry which is preliminary data.</text>
</comment>
<evidence type="ECO:0000313" key="2">
    <source>
        <dbReference type="EMBL" id="OGG20185.1"/>
    </source>
</evidence>
<dbReference type="PANTHER" id="PTHR36173">
    <property type="entry name" value="RIBONUCLEASE VAPC16-RELATED"/>
    <property type="match status" value="1"/>
</dbReference>
<sequence>YVSAISVWEIAMLAVKRRLVFTMDMDTWLDKVENLPGIQFVPVDTAIARKSVMLPGTLHPDPADRIIIATSRQLGATLITSDQKIRSYKHVRTLW</sequence>
<dbReference type="EMBL" id="MFJN01000053">
    <property type="protein sequence ID" value="OGG20185.1"/>
    <property type="molecule type" value="Genomic_DNA"/>
</dbReference>
<dbReference type="InterPro" id="IPR029060">
    <property type="entry name" value="PIN-like_dom_sf"/>
</dbReference>
<evidence type="ECO:0000313" key="3">
    <source>
        <dbReference type="Proteomes" id="UP000177092"/>
    </source>
</evidence>
<name>A0A1F6A617_9BACT</name>
<dbReference type="STRING" id="1798384.A3D03_01170"/>
<dbReference type="Pfam" id="PF01850">
    <property type="entry name" value="PIN"/>
    <property type="match status" value="1"/>
</dbReference>
<dbReference type="InterPro" id="IPR041705">
    <property type="entry name" value="PIN_Sll0205"/>
</dbReference>
<organism evidence="2 3">
    <name type="scientific">Candidatus Gottesmanbacteria bacterium RIFCSPHIGHO2_02_FULL_40_13</name>
    <dbReference type="NCBI Taxonomy" id="1798384"/>
    <lineage>
        <taxon>Bacteria</taxon>
        <taxon>Candidatus Gottesmaniibacteriota</taxon>
    </lineage>
</organism>
<accession>A0A1F6A617</accession>
<dbReference type="CDD" id="cd09872">
    <property type="entry name" value="PIN_Sll0205-like"/>
    <property type="match status" value="1"/>
</dbReference>
<dbReference type="PANTHER" id="PTHR36173:SF1">
    <property type="entry name" value="RIBONUCLEASE VAPC22"/>
    <property type="match status" value="1"/>
</dbReference>